<dbReference type="Gene3D" id="3.40.50.620">
    <property type="entry name" value="HUPs"/>
    <property type="match status" value="1"/>
</dbReference>
<evidence type="ECO:0000259" key="1">
    <source>
        <dbReference type="Pfam" id="PF13521"/>
    </source>
</evidence>
<dbReference type="GO" id="GO:0003824">
    <property type="term" value="F:catalytic activity"/>
    <property type="evidence" value="ECO:0007669"/>
    <property type="project" value="InterPro"/>
</dbReference>
<gene>
    <name evidence="2" type="ORF">UFOPK1874_00673</name>
</gene>
<dbReference type="InterPro" id="IPR052735">
    <property type="entry name" value="NAD_biosynth-regulator"/>
</dbReference>
<accession>A0A6J6HRG0</accession>
<feature type="domain" description="NadR/Ttd14 AAA" evidence="1">
    <location>
        <begin position="156"/>
        <end position="327"/>
    </location>
</feature>
<dbReference type="NCBIfam" id="TIGR00125">
    <property type="entry name" value="cyt_tran_rel"/>
    <property type="match status" value="1"/>
</dbReference>
<dbReference type="SUPFAM" id="SSF52374">
    <property type="entry name" value="Nucleotidylyl transferase"/>
    <property type="match status" value="1"/>
</dbReference>
<dbReference type="InterPro" id="IPR004821">
    <property type="entry name" value="Cyt_trans-like"/>
</dbReference>
<sequence>MTVGVVIGKFWPPHSGHQALIDFAYTKVDTVYVLVCSTATQQPTGRDRARWVQQIFPKAEVILTEDFCIWHAPGPCHSECSAKWARRVSELVLEPVDAVFASESYGDDFGFAMSAPFFSFDPPRTLHPVSGTAVRGDLASHWNFLHPHVKTGLCRKVAVMGSESTGTTTLSNHLAQHLGSTCVPEIGRTISWELMASAGSMENVEWTPEIFWDILVKHAMSEDYARSIAIQDPPGPSGPWIVADTDALATVAWWERYIGEPTPDVRSFSESRMADAFIITSPHDVSFHQDGIRDGEDLRFAMHERFLSLAQASGRPVLLAQGTPNERLTASILFLNEVNEHHPLFSD</sequence>
<dbReference type="InterPro" id="IPR027417">
    <property type="entry name" value="P-loop_NTPase"/>
</dbReference>
<dbReference type="InterPro" id="IPR038727">
    <property type="entry name" value="NadR/Ttd14_AAA_dom"/>
</dbReference>
<dbReference type="EMBL" id="CAEZUX010000062">
    <property type="protein sequence ID" value="CAB4615153.1"/>
    <property type="molecule type" value="Genomic_DNA"/>
</dbReference>
<dbReference type="Gene3D" id="3.40.50.300">
    <property type="entry name" value="P-loop containing nucleotide triphosphate hydrolases"/>
    <property type="match status" value="1"/>
</dbReference>
<protein>
    <submittedName>
        <fullName evidence="2">Unannotated protein</fullName>
    </submittedName>
</protein>
<dbReference type="PANTHER" id="PTHR37512">
    <property type="entry name" value="TRIFUNCTIONAL NAD BIOSYNTHESIS/REGULATOR PROTEIN NADR"/>
    <property type="match status" value="1"/>
</dbReference>
<dbReference type="PANTHER" id="PTHR37512:SF1">
    <property type="entry name" value="NADR_TTD14 AAA DOMAIN-CONTAINING PROTEIN"/>
    <property type="match status" value="1"/>
</dbReference>
<dbReference type="InterPro" id="IPR014729">
    <property type="entry name" value="Rossmann-like_a/b/a_fold"/>
</dbReference>
<organism evidence="2">
    <name type="scientific">freshwater metagenome</name>
    <dbReference type="NCBI Taxonomy" id="449393"/>
    <lineage>
        <taxon>unclassified sequences</taxon>
        <taxon>metagenomes</taxon>
        <taxon>ecological metagenomes</taxon>
    </lineage>
</organism>
<name>A0A6J6HRG0_9ZZZZ</name>
<dbReference type="AlphaFoldDB" id="A0A6J6HRG0"/>
<dbReference type="Pfam" id="PF13521">
    <property type="entry name" value="AAA_28"/>
    <property type="match status" value="1"/>
</dbReference>
<proteinExistence type="predicted"/>
<evidence type="ECO:0000313" key="2">
    <source>
        <dbReference type="EMBL" id="CAB4615153.1"/>
    </source>
</evidence>
<dbReference type="SUPFAM" id="SSF52540">
    <property type="entry name" value="P-loop containing nucleoside triphosphate hydrolases"/>
    <property type="match status" value="1"/>
</dbReference>
<reference evidence="2" key="1">
    <citation type="submission" date="2020-05" db="EMBL/GenBank/DDBJ databases">
        <authorList>
            <person name="Chiriac C."/>
            <person name="Salcher M."/>
            <person name="Ghai R."/>
            <person name="Kavagutti S V."/>
        </authorList>
    </citation>
    <scope>NUCLEOTIDE SEQUENCE</scope>
</reference>